<feature type="signal peptide" evidence="1">
    <location>
        <begin position="1"/>
        <end position="30"/>
    </location>
</feature>
<keyword evidence="1" id="KW-0732">Signal</keyword>
<organism evidence="2 3">
    <name type="scientific">Solimonas terrae</name>
    <dbReference type="NCBI Taxonomy" id="1396819"/>
    <lineage>
        <taxon>Bacteria</taxon>
        <taxon>Pseudomonadati</taxon>
        <taxon>Pseudomonadota</taxon>
        <taxon>Gammaproteobacteria</taxon>
        <taxon>Nevskiales</taxon>
        <taxon>Nevskiaceae</taxon>
        <taxon>Solimonas</taxon>
    </lineage>
</organism>
<keyword evidence="3" id="KW-1185">Reference proteome</keyword>
<dbReference type="AlphaFoldDB" id="A0A6M2BPQ7"/>
<proteinExistence type="predicted"/>
<dbReference type="RefSeq" id="WP_166254258.1">
    <property type="nucleotide sequence ID" value="NZ_JAAMOW010000003.1"/>
</dbReference>
<comment type="caution">
    <text evidence="2">The sequence shown here is derived from an EMBL/GenBank/DDBJ whole genome shotgun (WGS) entry which is preliminary data.</text>
</comment>
<name>A0A6M2BPQ7_9GAMM</name>
<dbReference type="Proteomes" id="UP000472676">
    <property type="component" value="Unassembled WGS sequence"/>
</dbReference>
<sequence length="123" mass="13437">MAAAEPGAGRRLRAVAAMLLLAAASLTAQAASMGPLVTDKPVRWNGGTFKLGDAEAQVRKAAGRYPDSAQPLYMSERYPIGESWTFLGNRQDLRVLRVEFMRGRVSRVWTESGETADEPLSRQ</sequence>
<dbReference type="EMBL" id="JAAMOW010000003">
    <property type="protein sequence ID" value="NGY04592.1"/>
    <property type="molecule type" value="Genomic_DNA"/>
</dbReference>
<evidence type="ECO:0000256" key="1">
    <source>
        <dbReference type="SAM" id="SignalP"/>
    </source>
</evidence>
<evidence type="ECO:0008006" key="4">
    <source>
        <dbReference type="Google" id="ProtNLM"/>
    </source>
</evidence>
<evidence type="ECO:0000313" key="2">
    <source>
        <dbReference type="EMBL" id="NGY04592.1"/>
    </source>
</evidence>
<feature type="chain" id="PRO_5026845320" description="PepSY domain-containing protein" evidence="1">
    <location>
        <begin position="31"/>
        <end position="123"/>
    </location>
</feature>
<evidence type="ECO:0000313" key="3">
    <source>
        <dbReference type="Proteomes" id="UP000472676"/>
    </source>
</evidence>
<protein>
    <recommendedName>
        <fullName evidence="4">PepSY domain-containing protein</fullName>
    </recommendedName>
</protein>
<reference evidence="2 3" key="1">
    <citation type="journal article" date="2014" name="Int. J. Syst. Evol. Microbiol.">
        <title>Solimonas terrae sp. nov., isolated from soil.</title>
        <authorList>
            <person name="Kim S.J."/>
            <person name="Moon J.Y."/>
            <person name="Weon H.Y."/>
            <person name="Ahn J.H."/>
            <person name="Chen W.M."/>
            <person name="Kwon S.W."/>
        </authorList>
    </citation>
    <scope>NUCLEOTIDE SEQUENCE [LARGE SCALE GENOMIC DNA]</scope>
    <source>
        <strain evidence="2 3">KIS83-12</strain>
    </source>
</reference>
<gene>
    <name evidence="2" type="ORF">G7Y85_07445</name>
</gene>
<accession>A0A6M2BPQ7</accession>